<keyword evidence="5 7" id="KW-1133">Transmembrane helix</keyword>
<organism evidence="9 10">
    <name type="scientific">Cohnella soli</name>
    <dbReference type="NCBI Taxonomy" id="425005"/>
    <lineage>
        <taxon>Bacteria</taxon>
        <taxon>Bacillati</taxon>
        <taxon>Bacillota</taxon>
        <taxon>Bacilli</taxon>
        <taxon>Bacillales</taxon>
        <taxon>Paenibacillaceae</taxon>
        <taxon>Cohnella</taxon>
    </lineage>
</organism>
<dbReference type="Proteomes" id="UP001596113">
    <property type="component" value="Unassembled WGS sequence"/>
</dbReference>
<dbReference type="RefSeq" id="WP_378131513.1">
    <property type="nucleotide sequence ID" value="NZ_JBHSMI010000015.1"/>
</dbReference>
<feature type="transmembrane region" description="Helical" evidence="7">
    <location>
        <begin position="184"/>
        <end position="209"/>
    </location>
</feature>
<protein>
    <submittedName>
        <fullName evidence="9">Carbohydrate ABC transporter permease</fullName>
    </submittedName>
</protein>
<dbReference type="EMBL" id="JBHSMI010000015">
    <property type="protein sequence ID" value="MFC5402758.1"/>
    <property type="molecule type" value="Genomic_DNA"/>
</dbReference>
<comment type="similarity">
    <text evidence="7">Belongs to the binding-protein-dependent transport system permease family.</text>
</comment>
<evidence type="ECO:0000256" key="5">
    <source>
        <dbReference type="ARBA" id="ARBA00022989"/>
    </source>
</evidence>
<gene>
    <name evidence="9" type="ORF">ACFPOF_08390</name>
</gene>
<evidence type="ECO:0000256" key="1">
    <source>
        <dbReference type="ARBA" id="ARBA00004651"/>
    </source>
</evidence>
<sequence length="293" mass="32766">MIRLSLGRKLFLIGNTILLTGLSIVCLLPLINILAISFSSAGPAIANMVKFWPVEFTFSSYKFIMHKQQFLTAMVVTLKRFSLGTIISLTLTLFSAYALSKEENAFRGRTIYAWVFMLTILFNGGLIPWYMAVNQTGLLDQIWALVIPNAVQVFNVILLLNFFRGLPKELEEAAFMDGAGHLTTLIRVFVPVSAPALATVALFTIVYHWNSWFDGLLLMNSPAHYPLQSYLQTVTTVRDLTLVSSQSLEDLKDVSDRTSKAAQLFLGALPILCAYPFLQRYFMKGIVMGSVKE</sequence>
<evidence type="ECO:0000256" key="2">
    <source>
        <dbReference type="ARBA" id="ARBA00022448"/>
    </source>
</evidence>
<dbReference type="PROSITE" id="PS50928">
    <property type="entry name" value="ABC_TM1"/>
    <property type="match status" value="1"/>
</dbReference>
<proteinExistence type="inferred from homology"/>
<keyword evidence="6 7" id="KW-0472">Membrane</keyword>
<evidence type="ECO:0000256" key="7">
    <source>
        <dbReference type="RuleBase" id="RU363032"/>
    </source>
</evidence>
<feature type="transmembrane region" description="Helical" evidence="7">
    <location>
        <begin position="12"/>
        <end position="38"/>
    </location>
</feature>
<evidence type="ECO:0000256" key="6">
    <source>
        <dbReference type="ARBA" id="ARBA00023136"/>
    </source>
</evidence>
<feature type="transmembrane region" description="Helical" evidence="7">
    <location>
        <begin position="142"/>
        <end position="163"/>
    </location>
</feature>
<dbReference type="CDD" id="cd06261">
    <property type="entry name" value="TM_PBP2"/>
    <property type="match status" value="1"/>
</dbReference>
<accession>A0ABW0HQC2</accession>
<dbReference type="PANTHER" id="PTHR43744">
    <property type="entry name" value="ABC TRANSPORTER PERMEASE PROTEIN MG189-RELATED-RELATED"/>
    <property type="match status" value="1"/>
</dbReference>
<keyword evidence="2 7" id="KW-0813">Transport</keyword>
<feature type="transmembrane region" description="Helical" evidence="7">
    <location>
        <begin position="261"/>
        <end position="278"/>
    </location>
</feature>
<keyword evidence="4 7" id="KW-0812">Transmembrane</keyword>
<evidence type="ECO:0000256" key="3">
    <source>
        <dbReference type="ARBA" id="ARBA00022475"/>
    </source>
</evidence>
<reference evidence="10" key="1">
    <citation type="journal article" date="2019" name="Int. J. Syst. Evol. Microbiol.">
        <title>The Global Catalogue of Microorganisms (GCM) 10K type strain sequencing project: providing services to taxonomists for standard genome sequencing and annotation.</title>
        <authorList>
            <consortium name="The Broad Institute Genomics Platform"/>
            <consortium name="The Broad Institute Genome Sequencing Center for Infectious Disease"/>
            <person name="Wu L."/>
            <person name="Ma J."/>
        </authorList>
    </citation>
    <scope>NUCLEOTIDE SEQUENCE [LARGE SCALE GENOMIC DNA]</scope>
    <source>
        <strain evidence="10">CGMCC 1.18575</strain>
    </source>
</reference>
<keyword evidence="3" id="KW-1003">Cell membrane</keyword>
<keyword evidence="10" id="KW-1185">Reference proteome</keyword>
<evidence type="ECO:0000313" key="9">
    <source>
        <dbReference type="EMBL" id="MFC5402758.1"/>
    </source>
</evidence>
<comment type="caution">
    <text evidence="9">The sequence shown here is derived from an EMBL/GenBank/DDBJ whole genome shotgun (WGS) entry which is preliminary data.</text>
</comment>
<evidence type="ECO:0000259" key="8">
    <source>
        <dbReference type="PROSITE" id="PS50928"/>
    </source>
</evidence>
<name>A0ABW0HQC2_9BACL</name>
<comment type="subcellular location">
    <subcellularLocation>
        <location evidence="1 7">Cell membrane</location>
        <topology evidence="1 7">Multi-pass membrane protein</topology>
    </subcellularLocation>
</comment>
<dbReference type="SUPFAM" id="SSF161098">
    <property type="entry name" value="MetI-like"/>
    <property type="match status" value="1"/>
</dbReference>
<feature type="transmembrane region" description="Helical" evidence="7">
    <location>
        <begin position="81"/>
        <end position="99"/>
    </location>
</feature>
<evidence type="ECO:0000256" key="4">
    <source>
        <dbReference type="ARBA" id="ARBA00022692"/>
    </source>
</evidence>
<feature type="domain" description="ABC transmembrane type-1" evidence="8">
    <location>
        <begin position="74"/>
        <end position="277"/>
    </location>
</feature>
<dbReference type="Gene3D" id="1.10.3720.10">
    <property type="entry name" value="MetI-like"/>
    <property type="match status" value="1"/>
</dbReference>
<evidence type="ECO:0000313" key="10">
    <source>
        <dbReference type="Proteomes" id="UP001596113"/>
    </source>
</evidence>
<dbReference type="PANTHER" id="PTHR43744:SF9">
    <property type="entry name" value="POLYGALACTURONAN_RHAMNOGALACTURONAN TRANSPORT SYSTEM PERMEASE PROTEIN YTCP"/>
    <property type="match status" value="1"/>
</dbReference>
<dbReference type="Pfam" id="PF00528">
    <property type="entry name" value="BPD_transp_1"/>
    <property type="match status" value="1"/>
</dbReference>
<dbReference type="InterPro" id="IPR000515">
    <property type="entry name" value="MetI-like"/>
</dbReference>
<dbReference type="InterPro" id="IPR035906">
    <property type="entry name" value="MetI-like_sf"/>
</dbReference>
<feature type="transmembrane region" description="Helical" evidence="7">
    <location>
        <begin position="111"/>
        <end position="130"/>
    </location>
</feature>